<accession>A0ABU8HC26</accession>
<evidence type="ECO:0000313" key="1">
    <source>
        <dbReference type="EMBL" id="MEI5906888.1"/>
    </source>
</evidence>
<gene>
    <name evidence="1" type="ORF">WAK64_07425</name>
</gene>
<organism evidence="1 2">
    <name type="scientific">Bacillus spongiae</name>
    <dbReference type="NCBI Taxonomy" id="2683610"/>
    <lineage>
        <taxon>Bacteria</taxon>
        <taxon>Bacillati</taxon>
        <taxon>Bacillota</taxon>
        <taxon>Bacilli</taxon>
        <taxon>Bacillales</taxon>
        <taxon>Bacillaceae</taxon>
        <taxon>Bacillus</taxon>
    </lineage>
</organism>
<protein>
    <recommendedName>
        <fullName evidence="3">Elongation factor Tu</fullName>
    </recommendedName>
</protein>
<proteinExistence type="predicted"/>
<evidence type="ECO:0000313" key="2">
    <source>
        <dbReference type="Proteomes" id="UP001312865"/>
    </source>
</evidence>
<keyword evidence="2" id="KW-1185">Reference proteome</keyword>
<reference evidence="1 2" key="1">
    <citation type="journal article" date="2018" name="J. Microbiol.">
        <title>Bacillus spongiae sp. nov., isolated from sponge of Jeju Island.</title>
        <authorList>
            <person name="Lee G.E."/>
            <person name="Im W.T."/>
            <person name="Park J.S."/>
        </authorList>
    </citation>
    <scope>NUCLEOTIDE SEQUENCE [LARGE SCALE GENOMIC DNA]</scope>
    <source>
        <strain evidence="1 2">135PIL107-10</strain>
    </source>
</reference>
<dbReference type="EMBL" id="JBBAXC010000005">
    <property type="protein sequence ID" value="MEI5906888.1"/>
    <property type="molecule type" value="Genomic_DNA"/>
</dbReference>
<dbReference type="Proteomes" id="UP001312865">
    <property type="component" value="Unassembled WGS sequence"/>
</dbReference>
<evidence type="ECO:0008006" key="3">
    <source>
        <dbReference type="Google" id="ProtNLM"/>
    </source>
</evidence>
<name>A0ABU8HC26_9BACI</name>
<sequence length="247" mass="29439">MKNIFAFEQKEDFERFQGIVERLSDKLTAYEKILRENYDLCDLPKAIVWTTNEIATSVFSNVPIPAYTNKDIIYLSPELSVWRNIFLEQLEGHELPHIIEYYESFSEDQLLCILAHELTHHSDLFLDEFEEEREDSIWFEEGMCDYLSRKLVLDDKEFKKITSVEEELLELFKEKYGQHSLDKFGSASYQGTMTSIMVNYWRSFSAITFLVEKRYDNDIKAVFDEYHKWNKEGRKVPLTTFFDLEGY</sequence>
<comment type="caution">
    <text evidence="1">The sequence shown here is derived from an EMBL/GenBank/DDBJ whole genome shotgun (WGS) entry which is preliminary data.</text>
</comment>
<dbReference type="RefSeq" id="WP_336586330.1">
    <property type="nucleotide sequence ID" value="NZ_JBBAXC010000005.1"/>
</dbReference>